<dbReference type="AlphaFoldDB" id="A0AA88J093"/>
<gene>
    <name evidence="1" type="ORF">TIFTF001_027417</name>
</gene>
<keyword evidence="2" id="KW-1185">Reference proteome</keyword>
<dbReference type="EMBL" id="BTGU01000077">
    <property type="protein sequence ID" value="GMN58326.1"/>
    <property type="molecule type" value="Genomic_DNA"/>
</dbReference>
<dbReference type="Proteomes" id="UP001187192">
    <property type="component" value="Unassembled WGS sequence"/>
</dbReference>
<comment type="caution">
    <text evidence="1">The sequence shown here is derived from an EMBL/GenBank/DDBJ whole genome shotgun (WGS) entry which is preliminary data.</text>
</comment>
<organism evidence="1 2">
    <name type="scientific">Ficus carica</name>
    <name type="common">Common fig</name>
    <dbReference type="NCBI Taxonomy" id="3494"/>
    <lineage>
        <taxon>Eukaryota</taxon>
        <taxon>Viridiplantae</taxon>
        <taxon>Streptophyta</taxon>
        <taxon>Embryophyta</taxon>
        <taxon>Tracheophyta</taxon>
        <taxon>Spermatophyta</taxon>
        <taxon>Magnoliopsida</taxon>
        <taxon>eudicotyledons</taxon>
        <taxon>Gunneridae</taxon>
        <taxon>Pentapetalae</taxon>
        <taxon>rosids</taxon>
        <taxon>fabids</taxon>
        <taxon>Rosales</taxon>
        <taxon>Moraceae</taxon>
        <taxon>Ficeae</taxon>
        <taxon>Ficus</taxon>
    </lineage>
</organism>
<accession>A0AA88J093</accession>
<proteinExistence type="predicted"/>
<sequence length="57" mass="5956">MAASEDETSAIMDEIGESLLYTASAGAPTADETRDLLSSLGGDYKADRDVKQITTSS</sequence>
<evidence type="ECO:0000313" key="2">
    <source>
        <dbReference type="Proteomes" id="UP001187192"/>
    </source>
</evidence>
<reference evidence="1" key="1">
    <citation type="submission" date="2023-07" db="EMBL/GenBank/DDBJ databases">
        <title>draft genome sequence of fig (Ficus carica).</title>
        <authorList>
            <person name="Takahashi T."/>
            <person name="Nishimura K."/>
        </authorList>
    </citation>
    <scope>NUCLEOTIDE SEQUENCE</scope>
</reference>
<name>A0AA88J093_FICCA</name>
<evidence type="ECO:0000313" key="1">
    <source>
        <dbReference type="EMBL" id="GMN58326.1"/>
    </source>
</evidence>
<protein>
    <submittedName>
        <fullName evidence="1">Uncharacterized protein</fullName>
    </submittedName>
</protein>